<organism evidence="1 2">
    <name type="scientific">Saccharibacillus endophyticus</name>
    <dbReference type="NCBI Taxonomy" id="2060666"/>
    <lineage>
        <taxon>Bacteria</taxon>
        <taxon>Bacillati</taxon>
        <taxon>Bacillota</taxon>
        <taxon>Bacilli</taxon>
        <taxon>Bacillales</taxon>
        <taxon>Paenibacillaceae</taxon>
        <taxon>Saccharibacillus</taxon>
    </lineage>
</organism>
<proteinExistence type="predicted"/>
<evidence type="ECO:0008006" key="3">
    <source>
        <dbReference type="Google" id="ProtNLM"/>
    </source>
</evidence>
<gene>
    <name evidence="1" type="ORF">GCM10007362_26780</name>
</gene>
<evidence type="ECO:0000313" key="1">
    <source>
        <dbReference type="EMBL" id="GGH79657.1"/>
    </source>
</evidence>
<keyword evidence="2" id="KW-1185">Reference proteome</keyword>
<reference evidence="2" key="1">
    <citation type="journal article" date="2019" name="Int. J. Syst. Evol. Microbiol.">
        <title>The Global Catalogue of Microorganisms (GCM) 10K type strain sequencing project: providing services to taxonomists for standard genome sequencing and annotation.</title>
        <authorList>
            <consortium name="The Broad Institute Genomics Platform"/>
            <consortium name="The Broad Institute Genome Sequencing Center for Infectious Disease"/>
            <person name="Wu L."/>
            <person name="Ma J."/>
        </authorList>
    </citation>
    <scope>NUCLEOTIDE SEQUENCE [LARGE SCALE GENOMIC DNA]</scope>
    <source>
        <strain evidence="2">CCM 8702</strain>
    </source>
</reference>
<sequence>MNDKMDILRKIKGKKFVLLNLKLENLFESRKKEEVEISQISKYKYTILENTEELLRIKFNAHLYFEPQAIYDINLDYELEFRLKEPIKESDFRKHISVILSPLANEISYLTAFLTDRMMDQPLIIAPIIDEDNLD</sequence>
<protein>
    <recommendedName>
        <fullName evidence="3">Preprotein translocase subunit SecB</fullName>
    </recommendedName>
</protein>
<dbReference type="EMBL" id="BMDD01000003">
    <property type="protein sequence ID" value="GGH79657.1"/>
    <property type="molecule type" value="Genomic_DNA"/>
</dbReference>
<dbReference type="RefSeq" id="WP_172244248.1">
    <property type="nucleotide sequence ID" value="NZ_BMDD01000003.1"/>
</dbReference>
<comment type="caution">
    <text evidence="1">The sequence shown here is derived from an EMBL/GenBank/DDBJ whole genome shotgun (WGS) entry which is preliminary data.</text>
</comment>
<name>A0ABQ1ZWZ5_9BACL</name>
<evidence type="ECO:0000313" key="2">
    <source>
        <dbReference type="Proteomes" id="UP000605427"/>
    </source>
</evidence>
<dbReference type="Proteomes" id="UP000605427">
    <property type="component" value="Unassembled WGS sequence"/>
</dbReference>
<accession>A0ABQ1ZWZ5</accession>